<keyword evidence="3" id="KW-1185">Reference proteome</keyword>
<feature type="compositionally biased region" description="Low complexity" evidence="1">
    <location>
        <begin position="324"/>
        <end position="337"/>
    </location>
</feature>
<evidence type="ECO:0000313" key="3">
    <source>
        <dbReference type="Proteomes" id="UP001292094"/>
    </source>
</evidence>
<evidence type="ECO:0000256" key="1">
    <source>
        <dbReference type="SAM" id="MobiDB-lite"/>
    </source>
</evidence>
<feature type="compositionally biased region" description="Low complexity" evidence="1">
    <location>
        <begin position="345"/>
        <end position="367"/>
    </location>
</feature>
<proteinExistence type="predicted"/>
<evidence type="ECO:0000313" key="2">
    <source>
        <dbReference type="EMBL" id="KAK4305946.1"/>
    </source>
</evidence>
<feature type="compositionally biased region" description="Basic and acidic residues" evidence="1">
    <location>
        <begin position="301"/>
        <end position="323"/>
    </location>
</feature>
<comment type="caution">
    <text evidence="2">The sequence shown here is derived from an EMBL/GenBank/DDBJ whole genome shotgun (WGS) entry which is preliminary data.</text>
</comment>
<gene>
    <name evidence="2" type="ORF">Pmani_022193</name>
</gene>
<feature type="region of interest" description="Disordered" evidence="1">
    <location>
        <begin position="1"/>
        <end position="31"/>
    </location>
</feature>
<name>A0AAE1U2D5_9EUCA</name>
<protein>
    <submittedName>
        <fullName evidence="2">Uncharacterized protein</fullName>
    </submittedName>
</protein>
<feature type="region of interest" description="Disordered" evidence="1">
    <location>
        <begin position="198"/>
        <end position="246"/>
    </location>
</feature>
<dbReference type="AlphaFoldDB" id="A0AAE1U2D5"/>
<reference evidence="2" key="1">
    <citation type="submission" date="2023-11" db="EMBL/GenBank/DDBJ databases">
        <title>Genome assemblies of two species of porcelain crab, Petrolisthes cinctipes and Petrolisthes manimaculis (Anomura: Porcellanidae).</title>
        <authorList>
            <person name="Angst P."/>
        </authorList>
    </citation>
    <scope>NUCLEOTIDE SEQUENCE</scope>
    <source>
        <strain evidence="2">PB745_02</strain>
        <tissue evidence="2">Gill</tissue>
    </source>
</reference>
<feature type="compositionally biased region" description="Basic and acidic residues" evidence="1">
    <location>
        <begin position="198"/>
        <end position="222"/>
    </location>
</feature>
<accession>A0AAE1U2D5</accession>
<dbReference type="EMBL" id="JAWZYT010002209">
    <property type="protein sequence ID" value="KAK4305946.1"/>
    <property type="molecule type" value="Genomic_DNA"/>
</dbReference>
<sequence>MGQRRKDSQTSIRSRGKDDDDEKLLKSGVTGKDNDVVVVDGSLLKTGKDDGDAVVVMRGEGGSGGGSVVRRRRKDSGRGLGMMFISQQQQQQQQQDLYTHSELVNVDIHREEETPLKRHHHVVTKDNNNIDDTDGKYNIKSCGDKLVLASGDVEESSCGKASSIEKNDLKWSKERVKLPAVHTLSNAGTRFERLLKKARRSMERRRSDSIERKTSLDDKDSHLNIQSERKHRRRLSKSKVETNNKEVMKEAVKEAWEGAPQFLWIDSRMHQQHQHQHQPQQQQDTTTATTKLIKTGRRRQRANEDPAKFPDKREASNEQHEDTYTPPTAHTKTTPAADGHGESSTNTTTTTTTKPTNNNYTTTKTNPQKPMKALFVLPNPLPIHHDPILENSASYQNCPTAATSCIHPHERRIHTGDEFSTPDNNKGGNTLVGSGAFFVRRLSLDSLMQHNIIRAATFNSIANYTSSLKS</sequence>
<dbReference type="Proteomes" id="UP001292094">
    <property type="component" value="Unassembled WGS sequence"/>
</dbReference>
<feature type="region of interest" description="Disordered" evidence="1">
    <location>
        <begin position="292"/>
        <end position="367"/>
    </location>
</feature>
<organism evidence="2 3">
    <name type="scientific">Petrolisthes manimaculis</name>
    <dbReference type="NCBI Taxonomy" id="1843537"/>
    <lineage>
        <taxon>Eukaryota</taxon>
        <taxon>Metazoa</taxon>
        <taxon>Ecdysozoa</taxon>
        <taxon>Arthropoda</taxon>
        <taxon>Crustacea</taxon>
        <taxon>Multicrustacea</taxon>
        <taxon>Malacostraca</taxon>
        <taxon>Eumalacostraca</taxon>
        <taxon>Eucarida</taxon>
        <taxon>Decapoda</taxon>
        <taxon>Pleocyemata</taxon>
        <taxon>Anomura</taxon>
        <taxon>Galatheoidea</taxon>
        <taxon>Porcellanidae</taxon>
        <taxon>Petrolisthes</taxon>
    </lineage>
</organism>